<evidence type="ECO:0000256" key="4">
    <source>
        <dbReference type="ARBA" id="ARBA00023002"/>
    </source>
</evidence>
<keyword evidence="2 5" id="KW-0479">Metal-binding</keyword>
<dbReference type="Proteomes" id="UP000766486">
    <property type="component" value="Unassembled WGS sequence"/>
</dbReference>
<dbReference type="PROSITE" id="PS00059">
    <property type="entry name" value="ADH_ZINC"/>
    <property type="match status" value="1"/>
</dbReference>
<dbReference type="CDD" id="cd05283">
    <property type="entry name" value="CAD1"/>
    <property type="match status" value="1"/>
</dbReference>
<dbReference type="InterPro" id="IPR013149">
    <property type="entry name" value="ADH-like_C"/>
</dbReference>
<evidence type="ECO:0000256" key="5">
    <source>
        <dbReference type="RuleBase" id="RU361277"/>
    </source>
</evidence>
<dbReference type="InterPro" id="IPR002328">
    <property type="entry name" value="ADH_Zn_CS"/>
</dbReference>
<evidence type="ECO:0000259" key="7">
    <source>
        <dbReference type="Pfam" id="PF08240"/>
    </source>
</evidence>
<name>A0ABY6UD90_BIOOC</name>
<dbReference type="EMBL" id="CABFNS010000798">
    <property type="protein sequence ID" value="VUC29133.1"/>
    <property type="molecule type" value="Genomic_DNA"/>
</dbReference>
<comment type="similarity">
    <text evidence="5">Belongs to the zinc-containing alcohol dehydrogenase family.</text>
</comment>
<dbReference type="Pfam" id="PF00107">
    <property type="entry name" value="ADH_zinc_N"/>
    <property type="match status" value="1"/>
</dbReference>
<evidence type="ECO:0000313" key="8">
    <source>
        <dbReference type="EMBL" id="VUC29133.1"/>
    </source>
</evidence>
<comment type="cofactor">
    <cofactor evidence="1 5">
        <name>Zn(2+)</name>
        <dbReference type="ChEBI" id="CHEBI:29105"/>
    </cofactor>
</comment>
<evidence type="ECO:0000256" key="2">
    <source>
        <dbReference type="ARBA" id="ARBA00022723"/>
    </source>
</evidence>
<dbReference type="Pfam" id="PF08240">
    <property type="entry name" value="ADH_N"/>
    <property type="match status" value="1"/>
</dbReference>
<dbReference type="SUPFAM" id="SSF50129">
    <property type="entry name" value="GroES-like"/>
    <property type="match status" value="1"/>
</dbReference>
<evidence type="ECO:0000256" key="1">
    <source>
        <dbReference type="ARBA" id="ARBA00001947"/>
    </source>
</evidence>
<feature type="domain" description="Alcohol dehydrogenase-like N-terminal" evidence="7">
    <location>
        <begin position="27"/>
        <end position="132"/>
    </location>
</feature>
<evidence type="ECO:0008006" key="10">
    <source>
        <dbReference type="Google" id="ProtNLM"/>
    </source>
</evidence>
<feature type="domain" description="Alcohol dehydrogenase-like C-terminal" evidence="6">
    <location>
        <begin position="171"/>
        <end position="293"/>
    </location>
</feature>
<evidence type="ECO:0000313" key="9">
    <source>
        <dbReference type="Proteomes" id="UP000766486"/>
    </source>
</evidence>
<accession>A0ABY6UD90</accession>
<dbReference type="Gene3D" id="3.40.50.720">
    <property type="entry name" value="NAD(P)-binding Rossmann-like Domain"/>
    <property type="match status" value="1"/>
</dbReference>
<dbReference type="Gene3D" id="3.90.180.10">
    <property type="entry name" value="Medium-chain alcohol dehydrogenases, catalytic domain"/>
    <property type="match status" value="1"/>
</dbReference>
<reference evidence="8 9" key="1">
    <citation type="submission" date="2019-06" db="EMBL/GenBank/DDBJ databases">
        <authorList>
            <person name="Broberg M."/>
        </authorList>
    </citation>
    <scope>NUCLEOTIDE SEQUENCE [LARGE SCALE GENOMIC DNA]</scope>
</reference>
<organism evidence="8 9">
    <name type="scientific">Bionectria ochroleuca</name>
    <name type="common">Gliocladium roseum</name>
    <dbReference type="NCBI Taxonomy" id="29856"/>
    <lineage>
        <taxon>Eukaryota</taxon>
        <taxon>Fungi</taxon>
        <taxon>Dikarya</taxon>
        <taxon>Ascomycota</taxon>
        <taxon>Pezizomycotina</taxon>
        <taxon>Sordariomycetes</taxon>
        <taxon>Hypocreomycetidae</taxon>
        <taxon>Hypocreales</taxon>
        <taxon>Bionectriaceae</taxon>
        <taxon>Clonostachys</taxon>
    </lineage>
</organism>
<dbReference type="InterPro" id="IPR011032">
    <property type="entry name" value="GroES-like_sf"/>
</dbReference>
<keyword evidence="4" id="KW-0560">Oxidoreductase</keyword>
<evidence type="ECO:0000256" key="3">
    <source>
        <dbReference type="ARBA" id="ARBA00022833"/>
    </source>
</evidence>
<dbReference type="SUPFAM" id="SSF51735">
    <property type="entry name" value="NAD(P)-binding Rossmann-fold domains"/>
    <property type="match status" value="1"/>
</dbReference>
<proteinExistence type="inferred from homology"/>
<comment type="caution">
    <text evidence="8">The sequence shown here is derived from an EMBL/GenBank/DDBJ whole genome shotgun (WGS) entry which is preliminary data.</text>
</comment>
<dbReference type="InterPro" id="IPR047109">
    <property type="entry name" value="CAD-like"/>
</dbReference>
<keyword evidence="3 5" id="KW-0862">Zinc</keyword>
<evidence type="ECO:0000259" key="6">
    <source>
        <dbReference type="Pfam" id="PF00107"/>
    </source>
</evidence>
<dbReference type="InterPro" id="IPR036291">
    <property type="entry name" value="NAD(P)-bd_dom_sf"/>
</dbReference>
<protein>
    <recommendedName>
        <fullName evidence="10">Enoyl reductase (ER) domain-containing protein</fullName>
    </recommendedName>
</protein>
<sequence>MEVTYTVFRGGPEGKISQDKVTRVLEDHEVFIETTHSGLCGTDEHYLKCGQVLGHEGIGIVRQVGSCVQSVQRGDRVGFGYTHEICGACDNCATGWDQYCRNQKQYGFHDLDNGTFSHNAVWDAKCVYKIPDGYKSVYAAPLMCAGATVWTVLSEYNVLPTQRVGIMGIGGLGHLAIKLAAAMGCEVVVLSSSESKRQEAMGYGASEYHVFRCGDKPPAGFEPLKHLLLCGSGSVDYMSLIPLMDTHGSIYPLTVAFEPVPIPLLDLVWKGVKIQGSLVASRHSIRTLLDFAARKNIKPTIMTFPLDADGIETAMQRLREGKIRYRAVLIRGREEEQTGERQTTMEEVKETPCHVQLNVKGRVYVNGGVNGKAKLEINGERKARVNGEEKTELNGGERVEVNVDDSLDLAALVINAHGGSDRWNKVSHIEVSLNFSGSALEGKGYPGHLQPTCYLNIRDTKVVFQGLGSGNQDDKWIYTPKRAWIERQDGTVLASRDNPYANFHNHTLTTPWDDLDLTCFAGYALHNYLTFPFHLLGPGFRYREVDSHQENDETWRVLEVNFPDHHLAHSRIQLFYFDEAFMLRRVDYTPTAFKAPAAHYCFDVKEISGLKIPTLRRVVHRMPIKPMVGGVHALGGKTKLAGPTAFLLDYIRVGVYNEDSEIPEGLRSSNP</sequence>
<dbReference type="PANTHER" id="PTHR42683">
    <property type="entry name" value="ALDEHYDE REDUCTASE"/>
    <property type="match status" value="1"/>
</dbReference>
<dbReference type="InterPro" id="IPR013154">
    <property type="entry name" value="ADH-like_N"/>
</dbReference>
<keyword evidence="9" id="KW-1185">Reference proteome</keyword>
<gene>
    <name evidence="8" type="ORF">CLO192961_LOCUS252185</name>
</gene>